<dbReference type="RefSeq" id="XP_005755369.1">
    <property type="nucleotide sequence ID" value="XM_005755312.1"/>
</dbReference>
<dbReference type="InterPro" id="IPR001599">
    <property type="entry name" value="Macroglobln_a2"/>
</dbReference>
<proteinExistence type="predicted"/>
<evidence type="ECO:0000259" key="2">
    <source>
        <dbReference type="SMART" id="SM01360"/>
    </source>
</evidence>
<gene>
    <name evidence="4" type="primary">LOC102213656</name>
</gene>
<accession>A0A9Y3VWF5</accession>
<dbReference type="SMART" id="SM01360">
    <property type="entry name" value="A2M"/>
    <property type="match status" value="1"/>
</dbReference>
<name>A0A9Y3VWF5_9CICH</name>
<dbReference type="AlphaFoldDB" id="A0A9Y3VWF5"/>
<protein>
    <submittedName>
        <fullName evidence="4">Alpha-2-macroglobulin-like</fullName>
    </submittedName>
</protein>
<feature type="non-terminal residue" evidence="4">
    <location>
        <position position="389"/>
    </location>
</feature>
<dbReference type="InterPro" id="IPR050473">
    <property type="entry name" value="A2M/Complement_sys"/>
</dbReference>
<dbReference type="GeneID" id="102213656"/>
<keyword evidence="3" id="KW-1185">Reference proteome</keyword>
<dbReference type="SMART" id="SM01359">
    <property type="entry name" value="A2M_N_2"/>
    <property type="match status" value="1"/>
</dbReference>
<dbReference type="Gene3D" id="2.20.130.20">
    <property type="match status" value="1"/>
</dbReference>
<evidence type="ECO:0000313" key="4">
    <source>
        <dbReference type="RefSeq" id="XP_005755369.1"/>
    </source>
</evidence>
<feature type="non-terminal residue" evidence="4">
    <location>
        <position position="1"/>
    </location>
</feature>
<dbReference type="Pfam" id="PF07703">
    <property type="entry name" value="A2M_BRD"/>
    <property type="match status" value="1"/>
</dbReference>
<dbReference type="Gene3D" id="6.20.50.160">
    <property type="match status" value="1"/>
</dbReference>
<dbReference type="PANTHER" id="PTHR11412">
    <property type="entry name" value="MACROGLOBULIN / COMPLEMENT"/>
    <property type="match status" value="1"/>
</dbReference>
<dbReference type="InterPro" id="IPR014756">
    <property type="entry name" value="Ig_E-set"/>
</dbReference>
<evidence type="ECO:0000313" key="3">
    <source>
        <dbReference type="Proteomes" id="UP000695023"/>
    </source>
</evidence>
<dbReference type="SUPFAM" id="SSF81296">
    <property type="entry name" value="E set domains"/>
    <property type="match status" value="1"/>
</dbReference>
<dbReference type="InterPro" id="IPR011625">
    <property type="entry name" value="A2M_N_BRD"/>
</dbReference>
<dbReference type="Proteomes" id="UP000695023">
    <property type="component" value="Unplaced"/>
</dbReference>
<dbReference type="Gene3D" id="2.60.40.10">
    <property type="entry name" value="Immunoglobulins"/>
    <property type="match status" value="1"/>
</dbReference>
<dbReference type="InterPro" id="IPR013783">
    <property type="entry name" value="Ig-like_fold"/>
</dbReference>
<dbReference type="PANTHER" id="PTHR11412:SF150">
    <property type="entry name" value="ALPHA-2-MACROGLOBULIN-RELATED"/>
    <property type="match status" value="1"/>
</dbReference>
<dbReference type="GO" id="GO:0007399">
    <property type="term" value="P:nervous system development"/>
    <property type="evidence" value="ECO:0007669"/>
    <property type="project" value="UniProtKB-ARBA"/>
</dbReference>
<feature type="domain" description="Alpha-2-macroglobulin" evidence="2">
    <location>
        <begin position="205"/>
        <end position="294"/>
    </location>
</feature>
<evidence type="ECO:0000259" key="1">
    <source>
        <dbReference type="SMART" id="SM01359"/>
    </source>
</evidence>
<dbReference type="GO" id="GO:0004866">
    <property type="term" value="F:endopeptidase inhibitor activity"/>
    <property type="evidence" value="ECO:0007669"/>
    <property type="project" value="InterPro"/>
</dbReference>
<dbReference type="Gene3D" id="2.60.40.1930">
    <property type="match status" value="1"/>
</dbReference>
<feature type="domain" description="Alpha-2-macroglobulin bait region" evidence="1">
    <location>
        <begin position="1"/>
        <end position="110"/>
    </location>
</feature>
<reference evidence="4" key="1">
    <citation type="submission" date="2025-08" db="UniProtKB">
        <authorList>
            <consortium name="RefSeq"/>
        </authorList>
    </citation>
    <scope>IDENTIFICATION</scope>
</reference>
<sequence length="389" mass="43022">VLSRGAIVMQGFKQIKVKHQSVNEGEVSFKLRISPDMTPVVQIVAYAVLPRKIVIAHSADFSTEKCFSHKVSLEFTPSSAVPGEKTNMQVTALPHSLCGVSAIDKSVLIEEPGNILDADKIFNLLPVWKASSIPYKLQDPYSTKCWNNVGLNVATNLLLRIPHCLSFLGRTYHWQPLFGSPGGSGGFLLPELPQMKTVRAFFPETWIWDLVEVGESGTKDVSLTVPDTITSWETEAFCLSSQGFGLAPRKEFRVFQPFFLELTLPYSIIRGEHFELKATVFNYLTSCIMVTVFATPSSDYTLTPLSGEQYTSCLCDSERKTVSWTMNPTVLGAVNVTVSAEAVPSHVSCDNEVVRVPERGRIDVVTKSFIVKAEGTEMTKSSNWLLCPK</sequence>
<organism evidence="3 4">
    <name type="scientific">Pundamilia nyererei</name>
    <dbReference type="NCBI Taxonomy" id="303518"/>
    <lineage>
        <taxon>Eukaryota</taxon>
        <taxon>Metazoa</taxon>
        <taxon>Chordata</taxon>
        <taxon>Craniata</taxon>
        <taxon>Vertebrata</taxon>
        <taxon>Euteleostomi</taxon>
        <taxon>Actinopterygii</taxon>
        <taxon>Neopterygii</taxon>
        <taxon>Teleostei</taxon>
        <taxon>Neoteleostei</taxon>
        <taxon>Acanthomorphata</taxon>
        <taxon>Ovalentaria</taxon>
        <taxon>Cichlomorphae</taxon>
        <taxon>Cichliformes</taxon>
        <taxon>Cichlidae</taxon>
        <taxon>African cichlids</taxon>
        <taxon>Pseudocrenilabrinae</taxon>
        <taxon>Haplochromini</taxon>
        <taxon>Pundamilia</taxon>
    </lineage>
</organism>
<dbReference type="Pfam" id="PF00207">
    <property type="entry name" value="A2M"/>
    <property type="match status" value="1"/>
</dbReference>